<reference evidence="2" key="2">
    <citation type="submission" date="2025-09" db="UniProtKB">
        <authorList>
            <consortium name="Ensembl"/>
        </authorList>
    </citation>
    <scope>IDENTIFICATION</scope>
</reference>
<dbReference type="GeneTree" id="ENSGT00950000182810"/>
<feature type="domain" description="PRELI/MSF1" evidence="1">
    <location>
        <begin position="1"/>
        <end position="88"/>
    </location>
</feature>
<evidence type="ECO:0000313" key="3">
    <source>
        <dbReference type="Proteomes" id="UP000694392"/>
    </source>
</evidence>
<evidence type="ECO:0000313" key="2">
    <source>
        <dbReference type="Ensembl" id="ENSSPUP00000015432.1"/>
    </source>
</evidence>
<sequence>MQERNMALKTHCLTWTQYASLNEESVFRESLENPNWTEFIQKGRVSVTGAGLLNCVLETFARTFLNQGVKKGIEIMEKLLQEQFGCPFS</sequence>
<organism evidence="2 3">
    <name type="scientific">Sphenodon punctatus</name>
    <name type="common">Tuatara</name>
    <name type="synonym">Hatteria punctata</name>
    <dbReference type="NCBI Taxonomy" id="8508"/>
    <lineage>
        <taxon>Eukaryota</taxon>
        <taxon>Metazoa</taxon>
        <taxon>Chordata</taxon>
        <taxon>Craniata</taxon>
        <taxon>Vertebrata</taxon>
        <taxon>Euteleostomi</taxon>
        <taxon>Lepidosauria</taxon>
        <taxon>Sphenodontia</taxon>
        <taxon>Sphenodontidae</taxon>
        <taxon>Sphenodon</taxon>
    </lineage>
</organism>
<keyword evidence="3" id="KW-1185">Reference proteome</keyword>
<evidence type="ECO:0000259" key="1">
    <source>
        <dbReference type="PROSITE" id="PS50904"/>
    </source>
</evidence>
<dbReference type="GO" id="GO:0005758">
    <property type="term" value="C:mitochondrial intermembrane space"/>
    <property type="evidence" value="ECO:0007669"/>
    <property type="project" value="InterPro"/>
</dbReference>
<gene>
    <name evidence="2" type="primary">PRELID2</name>
</gene>
<accession>A0A8D0H1T6</accession>
<dbReference type="InterPro" id="IPR037365">
    <property type="entry name" value="Slowmo/Ups"/>
</dbReference>
<dbReference type="Proteomes" id="UP000694392">
    <property type="component" value="Unplaced"/>
</dbReference>
<proteinExistence type="predicted"/>
<dbReference type="InterPro" id="IPR006797">
    <property type="entry name" value="PRELI/MSF1_dom"/>
</dbReference>
<dbReference type="AlphaFoldDB" id="A0A8D0H1T6"/>
<dbReference type="PROSITE" id="PS50904">
    <property type="entry name" value="PRELI_MSF1"/>
    <property type="match status" value="1"/>
</dbReference>
<reference evidence="2" key="1">
    <citation type="submission" date="2025-08" db="UniProtKB">
        <authorList>
            <consortium name="Ensembl"/>
        </authorList>
    </citation>
    <scope>IDENTIFICATION</scope>
</reference>
<dbReference type="Ensembl" id="ENSSPUT00000016460.1">
    <property type="protein sequence ID" value="ENSSPUP00000015432.1"/>
    <property type="gene ID" value="ENSSPUG00000011901.1"/>
</dbReference>
<dbReference type="Pfam" id="PF04707">
    <property type="entry name" value="PRELI"/>
    <property type="match status" value="1"/>
</dbReference>
<name>A0A8D0H1T6_SPHPU</name>
<dbReference type="PANTHER" id="PTHR11158">
    <property type="entry name" value="MSF1/PX19 RELATED"/>
    <property type="match status" value="1"/>
</dbReference>
<protein>
    <submittedName>
        <fullName evidence="2">PRELI domain containing 2</fullName>
    </submittedName>
</protein>